<dbReference type="GO" id="GO:0006646">
    <property type="term" value="P:phosphatidylethanolamine biosynthetic process"/>
    <property type="evidence" value="ECO:0007669"/>
    <property type="project" value="TreeGrafter"/>
</dbReference>
<dbReference type="eggNOG" id="COG0510">
    <property type="taxonomic scope" value="Bacteria"/>
</dbReference>
<dbReference type="Proteomes" id="UP000006327">
    <property type="component" value="Unassembled WGS sequence"/>
</dbReference>
<evidence type="ECO:0000313" key="2">
    <source>
        <dbReference type="EMBL" id="GAC18817.1"/>
    </source>
</evidence>
<dbReference type="RefSeq" id="WP_007619001.1">
    <property type="nucleotide sequence ID" value="NZ_BAEO01000024.1"/>
</dbReference>
<accession>K6YKZ9</accession>
<feature type="domain" description="Aminoglycoside phosphotransferase" evidence="1">
    <location>
        <begin position="25"/>
        <end position="226"/>
    </location>
</feature>
<dbReference type="Pfam" id="PF01636">
    <property type="entry name" value="APH"/>
    <property type="match status" value="1"/>
</dbReference>
<dbReference type="STRING" id="493475.GARC_1849"/>
<dbReference type="AlphaFoldDB" id="K6YKZ9"/>
<name>K6YKZ9_9ALTE</name>
<dbReference type="Gene3D" id="3.90.1200.10">
    <property type="match status" value="1"/>
</dbReference>
<dbReference type="GO" id="GO:0004305">
    <property type="term" value="F:ethanolamine kinase activity"/>
    <property type="evidence" value="ECO:0007669"/>
    <property type="project" value="TreeGrafter"/>
</dbReference>
<reference evidence="2 3" key="1">
    <citation type="journal article" date="2017" name="Antonie Van Leeuwenhoek">
        <title>Rhizobium rhizosphaerae sp. nov., a novel species isolated from rice rhizosphere.</title>
        <authorList>
            <person name="Zhao J.J."/>
            <person name="Zhang J."/>
            <person name="Zhang R.J."/>
            <person name="Zhang C.W."/>
            <person name="Yin H.Q."/>
            <person name="Zhang X.X."/>
        </authorList>
    </citation>
    <scope>NUCLEOTIDE SEQUENCE [LARGE SCALE GENOMIC DNA]</scope>
    <source>
        <strain evidence="2 3">BSs20135</strain>
    </source>
</reference>
<dbReference type="OrthoDB" id="179763at2"/>
<comment type="caution">
    <text evidence="2">The sequence shown here is derived from an EMBL/GenBank/DDBJ whole genome shotgun (WGS) entry which is preliminary data.</text>
</comment>
<sequence length="263" mass="30092">MNDLKVMLEAELKELDFIQSDFYLKAFNGGTVNSSYRLETSNNRYFVKTFESDEITILDRKKLFDVQRELAVKELAVTPIYLSKSCSFQIDQWFDSPTLDQVDLSNRIITKSLASALSKLHNTKIDAPELDLPRQWQHYISLIDVSLSISEQQTLENYAAIWHQACSTKTVFCHNDLALSHVTHTQPNKIFDWEYCAISCPYFDLASCIAVNGLSATDEASLCAYYSEESEQLLSEVIAKVTIMRPLVELTNKLWYEAARKLS</sequence>
<dbReference type="Gene3D" id="3.30.200.20">
    <property type="entry name" value="Phosphorylase Kinase, domain 1"/>
    <property type="match status" value="1"/>
</dbReference>
<dbReference type="PANTHER" id="PTHR22603:SF66">
    <property type="entry name" value="ETHANOLAMINE KINASE"/>
    <property type="match status" value="1"/>
</dbReference>
<evidence type="ECO:0000259" key="1">
    <source>
        <dbReference type="Pfam" id="PF01636"/>
    </source>
</evidence>
<dbReference type="EMBL" id="BAEO01000024">
    <property type="protein sequence ID" value="GAC18817.1"/>
    <property type="molecule type" value="Genomic_DNA"/>
</dbReference>
<keyword evidence="3" id="KW-1185">Reference proteome</keyword>
<dbReference type="GO" id="GO:0005737">
    <property type="term" value="C:cytoplasm"/>
    <property type="evidence" value="ECO:0007669"/>
    <property type="project" value="TreeGrafter"/>
</dbReference>
<protein>
    <recommendedName>
        <fullName evidence="1">Aminoglycoside phosphotransferase domain-containing protein</fullName>
    </recommendedName>
</protein>
<dbReference type="InterPro" id="IPR011009">
    <property type="entry name" value="Kinase-like_dom_sf"/>
</dbReference>
<dbReference type="PANTHER" id="PTHR22603">
    <property type="entry name" value="CHOLINE/ETHANOALAMINE KINASE"/>
    <property type="match status" value="1"/>
</dbReference>
<dbReference type="InterPro" id="IPR002575">
    <property type="entry name" value="Aminoglycoside_PTrfase"/>
</dbReference>
<evidence type="ECO:0000313" key="3">
    <source>
        <dbReference type="Proteomes" id="UP000006327"/>
    </source>
</evidence>
<gene>
    <name evidence="2" type="ORF">GARC_1849</name>
</gene>
<proteinExistence type="predicted"/>
<organism evidence="2 3">
    <name type="scientific">Paraglaciecola arctica BSs20135</name>
    <dbReference type="NCBI Taxonomy" id="493475"/>
    <lineage>
        <taxon>Bacteria</taxon>
        <taxon>Pseudomonadati</taxon>
        <taxon>Pseudomonadota</taxon>
        <taxon>Gammaproteobacteria</taxon>
        <taxon>Alteromonadales</taxon>
        <taxon>Alteromonadaceae</taxon>
        <taxon>Paraglaciecola</taxon>
    </lineage>
</organism>
<dbReference type="SUPFAM" id="SSF56112">
    <property type="entry name" value="Protein kinase-like (PK-like)"/>
    <property type="match status" value="1"/>
</dbReference>